<protein>
    <submittedName>
        <fullName evidence="6">LysR family transcriptional regulator</fullName>
    </submittedName>
</protein>
<dbReference type="GO" id="GO:0006351">
    <property type="term" value="P:DNA-templated transcription"/>
    <property type="evidence" value="ECO:0007669"/>
    <property type="project" value="TreeGrafter"/>
</dbReference>
<dbReference type="PANTHER" id="PTHR30537:SF35">
    <property type="entry name" value="TRANSCRIPTIONAL REGULATORY PROTEIN"/>
    <property type="match status" value="1"/>
</dbReference>
<keyword evidence="2" id="KW-0805">Transcription regulation</keyword>
<feature type="domain" description="HTH lysR-type" evidence="5">
    <location>
        <begin position="49"/>
        <end position="85"/>
    </location>
</feature>
<dbReference type="Gene3D" id="3.40.190.290">
    <property type="match status" value="1"/>
</dbReference>
<evidence type="ECO:0000256" key="1">
    <source>
        <dbReference type="ARBA" id="ARBA00009437"/>
    </source>
</evidence>
<evidence type="ECO:0000313" key="6">
    <source>
        <dbReference type="EMBL" id="STT78691.1"/>
    </source>
</evidence>
<dbReference type="PROSITE" id="PS50931">
    <property type="entry name" value="HTH_LYSR"/>
    <property type="match status" value="1"/>
</dbReference>
<dbReference type="Proteomes" id="UP000254340">
    <property type="component" value="Unassembled WGS sequence"/>
</dbReference>
<organism evidence="6 7">
    <name type="scientific">Klebsiella pneumoniae</name>
    <dbReference type="NCBI Taxonomy" id="573"/>
    <lineage>
        <taxon>Bacteria</taxon>
        <taxon>Pseudomonadati</taxon>
        <taxon>Pseudomonadota</taxon>
        <taxon>Gammaproteobacteria</taxon>
        <taxon>Enterobacterales</taxon>
        <taxon>Enterobacteriaceae</taxon>
        <taxon>Klebsiella/Raoultella group</taxon>
        <taxon>Klebsiella</taxon>
        <taxon>Klebsiella pneumoniae complex</taxon>
    </lineage>
</organism>
<dbReference type="EMBL" id="UGLH01000005">
    <property type="protein sequence ID" value="STT78691.1"/>
    <property type="molecule type" value="Genomic_DNA"/>
</dbReference>
<dbReference type="GO" id="GO:0043565">
    <property type="term" value="F:sequence-specific DNA binding"/>
    <property type="evidence" value="ECO:0007669"/>
    <property type="project" value="TreeGrafter"/>
</dbReference>
<dbReference type="Pfam" id="PF00126">
    <property type="entry name" value="HTH_1"/>
    <property type="match status" value="1"/>
</dbReference>
<gene>
    <name evidence="6" type="primary">dmlR_4</name>
    <name evidence="6" type="ORF">NCTC5047_01473</name>
</gene>
<keyword evidence="3" id="KW-0238">DNA-binding</keyword>
<dbReference type="InterPro" id="IPR036388">
    <property type="entry name" value="WH-like_DNA-bd_sf"/>
</dbReference>
<dbReference type="InterPro" id="IPR000847">
    <property type="entry name" value="LysR_HTH_N"/>
</dbReference>
<dbReference type="AlphaFoldDB" id="A0A377XF85"/>
<dbReference type="CDD" id="cd08422">
    <property type="entry name" value="PBP2_CrgA_like"/>
    <property type="match status" value="1"/>
</dbReference>
<dbReference type="InterPro" id="IPR036390">
    <property type="entry name" value="WH_DNA-bd_sf"/>
</dbReference>
<dbReference type="SUPFAM" id="SSF46785">
    <property type="entry name" value="Winged helix' DNA-binding domain"/>
    <property type="match status" value="1"/>
</dbReference>
<dbReference type="PANTHER" id="PTHR30537">
    <property type="entry name" value="HTH-TYPE TRANSCRIPTIONAL REGULATOR"/>
    <property type="match status" value="1"/>
</dbReference>
<name>A0A377XF85_KLEPN</name>
<keyword evidence="4" id="KW-0804">Transcription</keyword>
<accession>A0A377XF85</accession>
<evidence type="ECO:0000313" key="7">
    <source>
        <dbReference type="Proteomes" id="UP000254340"/>
    </source>
</evidence>
<dbReference type="InterPro" id="IPR005119">
    <property type="entry name" value="LysR_subst-bd"/>
</dbReference>
<evidence type="ECO:0000256" key="2">
    <source>
        <dbReference type="ARBA" id="ARBA00023015"/>
    </source>
</evidence>
<dbReference type="SUPFAM" id="SSF53850">
    <property type="entry name" value="Periplasmic binding protein-like II"/>
    <property type="match status" value="1"/>
</dbReference>
<evidence type="ECO:0000256" key="4">
    <source>
        <dbReference type="ARBA" id="ARBA00023163"/>
    </source>
</evidence>
<sequence length="338" mass="37304">MPPPAKTAIVEYIVFTGEQSHERESSGELLAPSVLADGAGRTKKLYPGAEKLGISKSAISQKISELERVTGKTLVHRTTRSVSLSDDGLRLVAELNEPFGQLRDIFTGACDEGGPLRGTLRLTAPVAFSRQQLVPAIAPFLHQHPQLHLQLEVTDRLVSLASEGFDLAIRHCRREALPDTHVAWPLCHTATLTVASADYIRRHGRPETPEDLRHHQCLTYPRGPQRPQWTFASRQSPDARVTINVQGPFATNNSESLRDAVLAGLGVALLPDFSAREAIDRGLVQELLPAWQPVEVFADRLYVIRPYTPRVSRAVETFSRYLKATFSEPRPAPAPASR</sequence>
<reference evidence="6 7" key="1">
    <citation type="submission" date="2018-06" db="EMBL/GenBank/DDBJ databases">
        <authorList>
            <consortium name="Pathogen Informatics"/>
            <person name="Doyle S."/>
        </authorList>
    </citation>
    <scope>NUCLEOTIDE SEQUENCE [LARGE SCALE GENOMIC DNA]</scope>
    <source>
        <strain evidence="6 7">NCTC5047</strain>
    </source>
</reference>
<dbReference type="Gene3D" id="1.10.10.10">
    <property type="entry name" value="Winged helix-like DNA-binding domain superfamily/Winged helix DNA-binding domain"/>
    <property type="match status" value="1"/>
</dbReference>
<proteinExistence type="inferred from homology"/>
<evidence type="ECO:0000256" key="3">
    <source>
        <dbReference type="ARBA" id="ARBA00023125"/>
    </source>
</evidence>
<dbReference type="GO" id="GO:0003700">
    <property type="term" value="F:DNA-binding transcription factor activity"/>
    <property type="evidence" value="ECO:0007669"/>
    <property type="project" value="InterPro"/>
</dbReference>
<evidence type="ECO:0000259" key="5">
    <source>
        <dbReference type="PROSITE" id="PS50931"/>
    </source>
</evidence>
<dbReference type="InterPro" id="IPR058163">
    <property type="entry name" value="LysR-type_TF_proteobact-type"/>
</dbReference>
<dbReference type="Pfam" id="PF03466">
    <property type="entry name" value="LysR_substrate"/>
    <property type="match status" value="1"/>
</dbReference>
<comment type="similarity">
    <text evidence="1">Belongs to the LysR transcriptional regulatory family.</text>
</comment>